<name>A0A933I9F6_UNCT6</name>
<dbReference type="EMBL" id="JACQXR010000097">
    <property type="protein sequence ID" value="MBI4727027.1"/>
    <property type="molecule type" value="Genomic_DNA"/>
</dbReference>
<reference evidence="2" key="1">
    <citation type="submission" date="2020-07" db="EMBL/GenBank/DDBJ databases">
        <title>Huge and variable diversity of episymbiotic CPR bacteria and DPANN archaea in groundwater ecosystems.</title>
        <authorList>
            <person name="He C.Y."/>
            <person name="Keren R."/>
            <person name="Whittaker M."/>
            <person name="Farag I.F."/>
            <person name="Doudna J."/>
            <person name="Cate J.H.D."/>
            <person name="Banfield J.F."/>
        </authorList>
    </citation>
    <scope>NUCLEOTIDE SEQUENCE</scope>
    <source>
        <strain evidence="2">NC_groundwater_1520_Pr4_B-0.1um_53_5</strain>
    </source>
</reference>
<proteinExistence type="predicted"/>
<evidence type="ECO:0000313" key="2">
    <source>
        <dbReference type="EMBL" id="MBI4727027.1"/>
    </source>
</evidence>
<keyword evidence="1" id="KW-0732">Signal</keyword>
<evidence type="ECO:0000256" key="1">
    <source>
        <dbReference type="SAM" id="SignalP"/>
    </source>
</evidence>
<organism evidence="2 3">
    <name type="scientific">candidate division TA06 bacterium</name>
    <dbReference type="NCBI Taxonomy" id="2250710"/>
    <lineage>
        <taxon>Bacteria</taxon>
        <taxon>Bacteria division TA06</taxon>
    </lineage>
</organism>
<feature type="chain" id="PRO_5037779732" description="Lipoprotein" evidence="1">
    <location>
        <begin position="18"/>
        <end position="141"/>
    </location>
</feature>
<sequence>MKTKTLLVFLIFVAILAGCSKNDAPTESTTVPKTTFSYFQYSCSDKSSVKADSFAIFVQANDVIIWHYNLVASCCDTIRGEFKQSAETLKVYEKYDGIVCYCLCSFILSYKIGDLKSGSYFLKIFKETDSLLLKDTTIVIP</sequence>
<gene>
    <name evidence="2" type="ORF">HY768_07365</name>
</gene>
<dbReference type="Proteomes" id="UP000736328">
    <property type="component" value="Unassembled WGS sequence"/>
</dbReference>
<feature type="signal peptide" evidence="1">
    <location>
        <begin position="1"/>
        <end position="17"/>
    </location>
</feature>
<accession>A0A933I9F6</accession>
<protein>
    <recommendedName>
        <fullName evidence="4">Lipoprotein</fullName>
    </recommendedName>
</protein>
<evidence type="ECO:0008006" key="4">
    <source>
        <dbReference type="Google" id="ProtNLM"/>
    </source>
</evidence>
<dbReference type="PROSITE" id="PS51257">
    <property type="entry name" value="PROKAR_LIPOPROTEIN"/>
    <property type="match status" value="1"/>
</dbReference>
<comment type="caution">
    <text evidence="2">The sequence shown here is derived from an EMBL/GenBank/DDBJ whole genome shotgun (WGS) entry which is preliminary data.</text>
</comment>
<evidence type="ECO:0000313" key="3">
    <source>
        <dbReference type="Proteomes" id="UP000736328"/>
    </source>
</evidence>
<dbReference type="AlphaFoldDB" id="A0A933I9F6"/>